<keyword evidence="1" id="KW-1133">Transmembrane helix</keyword>
<dbReference type="AlphaFoldDB" id="A0A1I7WAV3"/>
<dbReference type="WBParaSite" id="Hba_01805">
    <property type="protein sequence ID" value="Hba_01805"/>
    <property type="gene ID" value="Hba_01805"/>
</dbReference>
<proteinExistence type="predicted"/>
<evidence type="ECO:0000313" key="2">
    <source>
        <dbReference type="Proteomes" id="UP000095283"/>
    </source>
</evidence>
<feature type="transmembrane region" description="Helical" evidence="1">
    <location>
        <begin position="119"/>
        <end position="138"/>
    </location>
</feature>
<keyword evidence="1" id="KW-0472">Membrane</keyword>
<name>A0A1I7WAV3_HETBA</name>
<reference evidence="3" key="1">
    <citation type="submission" date="2016-11" db="UniProtKB">
        <authorList>
            <consortium name="WormBaseParasite"/>
        </authorList>
    </citation>
    <scope>IDENTIFICATION</scope>
</reference>
<feature type="transmembrane region" description="Helical" evidence="1">
    <location>
        <begin position="182"/>
        <end position="206"/>
    </location>
</feature>
<evidence type="ECO:0000256" key="1">
    <source>
        <dbReference type="SAM" id="Phobius"/>
    </source>
</evidence>
<feature type="transmembrane region" description="Helical" evidence="1">
    <location>
        <begin position="227"/>
        <end position="245"/>
    </location>
</feature>
<accession>A0A1I7WAV3</accession>
<keyword evidence="1" id="KW-0812">Transmembrane</keyword>
<organism evidence="2 3">
    <name type="scientific">Heterorhabditis bacteriophora</name>
    <name type="common">Entomopathogenic nematode worm</name>
    <dbReference type="NCBI Taxonomy" id="37862"/>
    <lineage>
        <taxon>Eukaryota</taxon>
        <taxon>Metazoa</taxon>
        <taxon>Ecdysozoa</taxon>
        <taxon>Nematoda</taxon>
        <taxon>Chromadorea</taxon>
        <taxon>Rhabditida</taxon>
        <taxon>Rhabditina</taxon>
        <taxon>Rhabditomorpha</taxon>
        <taxon>Strongyloidea</taxon>
        <taxon>Heterorhabditidae</taxon>
        <taxon>Heterorhabditis</taxon>
    </lineage>
</organism>
<evidence type="ECO:0000313" key="3">
    <source>
        <dbReference type="WBParaSite" id="Hba_01805"/>
    </source>
</evidence>
<sequence>MILKQVRTCQGNISSSGETRKVKTMTISRIYQYFPHVTYTFVNKLTVDPLSHVKQYKNLSWVVCCKHDSSNFSEGLGVKASGEFRLEADGGLRLFFRRQSSYPCFTDNEVHWLGRLINVYYYFCVAFIPFFIYFLFSCRRLYLLFRILGKSMLRIWKNGKLLSFPCCRLCLLNANTTGNWTRYSICIFAIGWFCLFDIIYFSVNLVMETIDLSARGALNHVLRSRQVFSYNLLISSYSVINYFIWRLCTLPVAIQDLFLTIVDDYFMSEEDNI</sequence>
<keyword evidence="2" id="KW-1185">Reference proteome</keyword>
<protein>
    <submittedName>
        <fullName evidence="3">G_PROTEIN_RECEP_F1_2 domain-containing protein</fullName>
    </submittedName>
</protein>
<dbReference type="Proteomes" id="UP000095283">
    <property type="component" value="Unplaced"/>
</dbReference>